<dbReference type="KEGG" id="pfer:IRI77_08810"/>
<dbReference type="KEGG" id="pfer:IRI77_31850"/>
<evidence type="ECO:0000313" key="3">
    <source>
        <dbReference type="Proteomes" id="UP000593892"/>
    </source>
</evidence>
<sequence length="131" mass="14119">MRRLALLALLAVPAWAYTYYYSEVFNNPSGVNTSYWTVAGSTSTSQGWLTTPSPGFVFVMLAPASPNEVHSTLKLTASDSIYTPGVYSHLHRASTDTSLNQYNPQGSFIQVALTNVVFSGSNCSATIVVKS</sequence>
<dbReference type="EMBL" id="CP063849">
    <property type="protein sequence ID" value="QOY87308.1"/>
    <property type="molecule type" value="Genomic_DNA"/>
</dbReference>
<protein>
    <submittedName>
        <fullName evidence="1">Uncharacterized protein</fullName>
    </submittedName>
</protein>
<dbReference type="RefSeq" id="WP_194448977.1">
    <property type="nucleotide sequence ID" value="NZ_CP063849.1"/>
</dbReference>
<dbReference type="EMBL" id="CP063849">
    <property type="protein sequence ID" value="QOY90036.1"/>
    <property type="molecule type" value="Genomic_DNA"/>
</dbReference>
<dbReference type="Proteomes" id="UP000593892">
    <property type="component" value="Chromosome"/>
</dbReference>
<proteinExistence type="predicted"/>
<reference evidence="1 3" key="1">
    <citation type="submission" date="2020-10" db="EMBL/GenBank/DDBJ databases">
        <title>Complete genome sequence of Paludibaculum fermentans P105T, a facultatively anaerobic acidobacterium capable of dissimilatory Fe(III) reduction.</title>
        <authorList>
            <person name="Dedysh S.N."/>
            <person name="Beletsky A.V."/>
            <person name="Kulichevskaya I.S."/>
            <person name="Mardanov A.V."/>
            <person name="Ravin N.V."/>
        </authorList>
    </citation>
    <scope>NUCLEOTIDE SEQUENCE [LARGE SCALE GENOMIC DNA]</scope>
    <source>
        <strain evidence="1 3">P105</strain>
    </source>
</reference>
<organism evidence="1 3">
    <name type="scientific">Paludibaculum fermentans</name>
    <dbReference type="NCBI Taxonomy" id="1473598"/>
    <lineage>
        <taxon>Bacteria</taxon>
        <taxon>Pseudomonadati</taxon>
        <taxon>Acidobacteriota</taxon>
        <taxon>Terriglobia</taxon>
        <taxon>Bryobacterales</taxon>
        <taxon>Bryobacteraceae</taxon>
        <taxon>Paludibaculum</taxon>
    </lineage>
</organism>
<accession>A0A7S7SK15</accession>
<evidence type="ECO:0000313" key="2">
    <source>
        <dbReference type="EMBL" id="QOY90036.1"/>
    </source>
</evidence>
<name>A0A7S7SK15_PALFE</name>
<dbReference type="AlphaFoldDB" id="A0A7S7SK15"/>
<gene>
    <name evidence="2" type="ORF">IRI77_08810</name>
    <name evidence="1" type="ORF">IRI77_31850</name>
</gene>
<keyword evidence="3" id="KW-1185">Reference proteome</keyword>
<evidence type="ECO:0000313" key="1">
    <source>
        <dbReference type="EMBL" id="QOY87308.1"/>
    </source>
</evidence>